<dbReference type="InterPro" id="IPR019734">
    <property type="entry name" value="TPR_rpt"/>
</dbReference>
<name>A0A426U1X8_9CHLR</name>
<dbReference type="InterPro" id="IPR011990">
    <property type="entry name" value="TPR-like_helical_dom_sf"/>
</dbReference>
<dbReference type="PANTHER" id="PTHR10098">
    <property type="entry name" value="RAPSYN-RELATED"/>
    <property type="match status" value="1"/>
</dbReference>
<evidence type="ECO:0000313" key="4">
    <source>
        <dbReference type="Proteomes" id="UP000280307"/>
    </source>
</evidence>
<dbReference type="SMART" id="SM00530">
    <property type="entry name" value="HTH_XRE"/>
    <property type="match status" value="1"/>
</dbReference>
<dbReference type="Pfam" id="PF13176">
    <property type="entry name" value="TPR_7"/>
    <property type="match status" value="1"/>
</dbReference>
<dbReference type="PANTHER" id="PTHR10098:SF108">
    <property type="entry name" value="TETRATRICOPEPTIDE REPEAT PROTEIN 28"/>
    <property type="match status" value="1"/>
</dbReference>
<evidence type="ECO:0000259" key="2">
    <source>
        <dbReference type="PROSITE" id="PS50943"/>
    </source>
</evidence>
<feature type="repeat" description="TPR" evidence="1">
    <location>
        <begin position="513"/>
        <end position="546"/>
    </location>
</feature>
<dbReference type="PROSITE" id="PS50943">
    <property type="entry name" value="HTH_CROC1"/>
    <property type="match status" value="1"/>
</dbReference>
<dbReference type="Pfam" id="PF13424">
    <property type="entry name" value="TPR_12"/>
    <property type="match status" value="4"/>
</dbReference>
<evidence type="ECO:0000256" key="1">
    <source>
        <dbReference type="PROSITE-ProRule" id="PRU00339"/>
    </source>
</evidence>
<sequence>MNTFTFAELLRGFLSRATIKQAELAQALGVHRNTIGAWVRGEYLPETHDMVLRIEKELHLSPTETDQLLRAASFPAEHGTTTAAPPRTLHQLRAPVADFVGRTEEIAALTAALASGGGATISGLAGMGGIGKSELALVVGNRLIERYPDAQIVLNLQGSRDAALSAAQALQNVIRAFHDGQLPDDEPSLGAVYRSLLKGKRVLILADDAKDAAQIRPLLPPTGSALLVTSRQRFALPGMRRIDLERLHATEAVTLLRTICDRLSADEAAAIATACGRLPLALRIAGGVLANDETLGVASYLARLADEKRRLAALRDPDDHELDVEASLALSYHLLDATLQHTLSHLGVFGASFDLPAVGAVLDGVAQEALETQLGQLYRRSLIEFAQGRYDLHELVRAFALAHLGDNERTARLRHARHYIAVAEEAQQQFLAGGDSISVGLARFDRERANLDAARRWLQAHSGDVEIDELLLDDANATAHSGDLRYDMRGERIHQLEAAIAAAIRLGQYEGQGALLGNLGNVYLLLGETRKAVEFYQQTLALSSRAGGTRGEGSTLGNLGNAYLNLGDTPKAIALYEQSLAIARHIGERRDEGNALGNLGVAYSQLGDTNRAIGYYQDRLLIAREMGDRRVEGTTLGNLGTAYADLGQERQAIEFYQQNLVIARELGDRRSEGYTLSNLGTAHKNLGDVRKAVKFHEQALAIYSDIADRRGEGAALGNLGNAYFAIGDADTAREYHQKALLISQETEDRFTEAQDLGNLGTAYVALEKNTRAIELYQQQLTIARELGDRRSEGTALGNLGNAYLVLGDARQAIEFSQQALAIACEIGDRHDEGAALGNLGNAYLVLGDARQAIEFSQQALAIACEIGDRHDEGAALDNLGRAYLAMGDARQAIEFSQQALSIARDIGDRQGEAETGWNLGLLLARAGDVAQALPHLEASLTFHQAIGHSRATMMAEAIALLRQHGKLSEQHPTTATLPDDLPDAVRQALEAHGNAALHAALAALPEDEASTIVARLQEAGIISGGPDMAAVLREFDPLLRAIAAVATGDEGPRAQVVAALTQLEQGGWRLTDAVQRIWTGERDEETLSAGIDTNSATLVRRVLAIIAAPPTDTAPGSDPPGANQQLPTPIQAALADGDERALQDAIDALPSEERARVTELLRMTAEQAIARAQRRSPEAIVAGLPSAVRAALEQGEQAALNAALANLDDAAQQRTRADLADLHALSMLAAQEAQQRDPRERFAALLRDIARVAIGYAGPRAGVVQTLAQMEQSGWMLRGPVERIWQGERDRDTLVAGLDAQDTSLIERVLALVDAYERGARRTPAQVLAELPAPLRAAIEQQDEAAFNAALEPLDDDERARVAALLAELEGEATNTF</sequence>
<feature type="repeat" description="TPR" evidence="1">
    <location>
        <begin position="873"/>
        <end position="906"/>
    </location>
</feature>
<dbReference type="GO" id="GO:0043531">
    <property type="term" value="F:ADP binding"/>
    <property type="evidence" value="ECO:0007669"/>
    <property type="project" value="InterPro"/>
</dbReference>
<evidence type="ECO:0000313" key="3">
    <source>
        <dbReference type="EMBL" id="RRR73445.1"/>
    </source>
</evidence>
<reference evidence="3 4" key="1">
    <citation type="submission" date="2018-12" db="EMBL/GenBank/DDBJ databases">
        <title>Genome Sequence of Candidatus Viridilinea halotolerans isolated from saline sulfide-rich spring.</title>
        <authorList>
            <person name="Grouzdev D.S."/>
            <person name="Burganskaya E.I."/>
            <person name="Krutkina M.S."/>
            <person name="Sukhacheva M.V."/>
            <person name="Gorlenko V.M."/>
        </authorList>
    </citation>
    <scope>NUCLEOTIDE SEQUENCE [LARGE SCALE GENOMIC DNA]</scope>
    <source>
        <strain evidence="3">Chok-6</strain>
    </source>
</reference>
<dbReference type="SUPFAM" id="SSF48452">
    <property type="entry name" value="TPR-like"/>
    <property type="match status" value="3"/>
</dbReference>
<dbReference type="SUPFAM" id="SSF52540">
    <property type="entry name" value="P-loop containing nucleoside triphosphate hydrolases"/>
    <property type="match status" value="1"/>
</dbReference>
<feature type="domain" description="HTH cro/C1-type" evidence="2">
    <location>
        <begin position="19"/>
        <end position="65"/>
    </location>
</feature>
<gene>
    <name evidence="3" type="ORF">EI684_08735</name>
</gene>
<dbReference type="InterPro" id="IPR002182">
    <property type="entry name" value="NB-ARC"/>
</dbReference>
<keyword evidence="1" id="KW-0802">TPR repeat</keyword>
<proteinExistence type="predicted"/>
<dbReference type="Gene3D" id="3.40.50.300">
    <property type="entry name" value="P-loop containing nucleotide triphosphate hydrolases"/>
    <property type="match status" value="1"/>
</dbReference>
<dbReference type="CDD" id="cd00093">
    <property type="entry name" value="HTH_XRE"/>
    <property type="match status" value="1"/>
</dbReference>
<dbReference type="EMBL" id="RSAS01000338">
    <property type="protein sequence ID" value="RRR73445.1"/>
    <property type="molecule type" value="Genomic_DNA"/>
</dbReference>
<dbReference type="Gene3D" id="1.25.40.10">
    <property type="entry name" value="Tetratricopeptide repeat domain"/>
    <property type="match status" value="3"/>
</dbReference>
<accession>A0A426U1X8</accession>
<dbReference type="Proteomes" id="UP000280307">
    <property type="component" value="Unassembled WGS sequence"/>
</dbReference>
<comment type="caution">
    <text evidence="3">The sequence shown here is derived from an EMBL/GenBank/DDBJ whole genome shotgun (WGS) entry which is preliminary data.</text>
</comment>
<feature type="repeat" description="TPR" evidence="1">
    <location>
        <begin position="713"/>
        <end position="746"/>
    </location>
</feature>
<dbReference type="PROSITE" id="PS50005">
    <property type="entry name" value="TPR"/>
    <property type="match status" value="4"/>
</dbReference>
<protein>
    <submittedName>
        <fullName evidence="3">Tetratricopeptide repeat protein</fullName>
    </submittedName>
</protein>
<dbReference type="SUPFAM" id="SSF47413">
    <property type="entry name" value="lambda repressor-like DNA-binding domains"/>
    <property type="match status" value="1"/>
</dbReference>
<dbReference type="GO" id="GO:0003677">
    <property type="term" value="F:DNA binding"/>
    <property type="evidence" value="ECO:0007669"/>
    <property type="project" value="InterPro"/>
</dbReference>
<organism evidence="3 4">
    <name type="scientific">Candidatus Viridilinea halotolerans</name>
    <dbReference type="NCBI Taxonomy" id="2491704"/>
    <lineage>
        <taxon>Bacteria</taxon>
        <taxon>Bacillati</taxon>
        <taxon>Chloroflexota</taxon>
        <taxon>Chloroflexia</taxon>
        <taxon>Chloroflexales</taxon>
        <taxon>Chloroflexineae</taxon>
        <taxon>Oscillochloridaceae</taxon>
        <taxon>Candidatus Viridilinea</taxon>
    </lineage>
</organism>
<feature type="repeat" description="TPR" evidence="1">
    <location>
        <begin position="553"/>
        <end position="586"/>
    </location>
</feature>
<dbReference type="InterPro" id="IPR027417">
    <property type="entry name" value="P-loop_NTPase"/>
</dbReference>
<dbReference type="Pfam" id="PF00931">
    <property type="entry name" value="NB-ARC"/>
    <property type="match status" value="1"/>
</dbReference>
<dbReference type="PRINTS" id="PR00364">
    <property type="entry name" value="DISEASERSIST"/>
</dbReference>
<dbReference type="Gene3D" id="1.10.260.40">
    <property type="entry name" value="lambda repressor-like DNA-binding domains"/>
    <property type="match status" value="1"/>
</dbReference>
<dbReference type="InterPro" id="IPR010982">
    <property type="entry name" value="Lambda_DNA-bd_dom_sf"/>
</dbReference>
<dbReference type="SMART" id="SM00028">
    <property type="entry name" value="TPR"/>
    <property type="match status" value="11"/>
</dbReference>
<dbReference type="InterPro" id="IPR001387">
    <property type="entry name" value="Cro/C1-type_HTH"/>
</dbReference>